<evidence type="ECO:0000313" key="8">
    <source>
        <dbReference type="EMBL" id="NDV31546.1"/>
    </source>
</evidence>
<evidence type="ECO:0000256" key="4">
    <source>
        <dbReference type="ARBA" id="ARBA00022737"/>
    </source>
</evidence>
<keyword evidence="3 7" id="KW-0853">WD repeat</keyword>
<dbReference type="Pfam" id="PF00400">
    <property type="entry name" value="WD40"/>
    <property type="match status" value="1"/>
</dbReference>
<evidence type="ECO:0000256" key="3">
    <source>
        <dbReference type="ARBA" id="ARBA00022574"/>
    </source>
</evidence>
<dbReference type="PANTHER" id="PTHR18359">
    <property type="entry name" value="WD-REPEAT PROTEIN-RELATED"/>
    <property type="match status" value="1"/>
</dbReference>
<keyword evidence="4" id="KW-0677">Repeat</keyword>
<dbReference type="EMBL" id="GIBP01002577">
    <property type="protein sequence ID" value="NDV31546.1"/>
    <property type="molecule type" value="Transcribed_RNA"/>
</dbReference>
<dbReference type="InterPro" id="IPR015943">
    <property type="entry name" value="WD40/YVTN_repeat-like_dom_sf"/>
</dbReference>
<name>A0A6B2L3L7_9EUKA</name>
<organism evidence="8">
    <name type="scientific">Arcella intermedia</name>
    <dbReference type="NCBI Taxonomy" id="1963864"/>
    <lineage>
        <taxon>Eukaryota</taxon>
        <taxon>Amoebozoa</taxon>
        <taxon>Tubulinea</taxon>
        <taxon>Elardia</taxon>
        <taxon>Arcellinida</taxon>
        <taxon>Sphaerothecina</taxon>
        <taxon>Arcellidae</taxon>
        <taxon>Arcella</taxon>
    </lineage>
</organism>
<dbReference type="PROSITE" id="PS50082">
    <property type="entry name" value="WD_REPEATS_2"/>
    <property type="match status" value="1"/>
</dbReference>
<accession>A0A6B2L3L7</accession>
<sequence>MFRQNKVEFTGNEVSHNLRKEFNSLAKQAHWAESVQDETEEFLRTSKHLIEKINDTIIDSNEIEMGRLYDINHLYPNCGLIQNIAFHPSGDFLFLTYGRFMKLFEVDGKENALLQTVLFPKDVSTQFAKFDHEGNQIISCSKKKTLFIYDIPSGEARTATTLLEAKNLKDSEFKTVGGLCVAPSGQYVAVLAKPNRVLILSLKNMQYLFEFAHNGPISTLDFSPDSQFLYCAGKKGDVYVWDMKQQACIRRYQHYGALSTEVIRNCPKGLYQALGADNGVVTMYKLDKDFLNAGRNPKPWKEIFNLTTTVSDIAFNHDSQLVSIISKEKEDALRLVHLPTGTVYSNWPKAASLSYACAAFSPDSTRFCIGTVSGRILLWKIPHYIPK</sequence>
<keyword evidence="2" id="KW-0698">rRNA processing</keyword>
<evidence type="ECO:0000256" key="1">
    <source>
        <dbReference type="ARBA" id="ARBA00004604"/>
    </source>
</evidence>
<dbReference type="SMART" id="SM00320">
    <property type="entry name" value="WD40"/>
    <property type="match status" value="3"/>
</dbReference>
<evidence type="ECO:0000256" key="6">
    <source>
        <dbReference type="ARBA" id="ARBA00025767"/>
    </source>
</evidence>
<dbReference type="GO" id="GO:0032040">
    <property type="term" value="C:small-subunit processome"/>
    <property type="evidence" value="ECO:0007669"/>
    <property type="project" value="TreeGrafter"/>
</dbReference>
<evidence type="ECO:0000256" key="5">
    <source>
        <dbReference type="ARBA" id="ARBA00023242"/>
    </source>
</evidence>
<feature type="repeat" description="WD" evidence="7">
    <location>
        <begin position="210"/>
        <end position="251"/>
    </location>
</feature>
<evidence type="ECO:0000256" key="2">
    <source>
        <dbReference type="ARBA" id="ARBA00022552"/>
    </source>
</evidence>
<dbReference type="PANTHER" id="PTHR18359:SF0">
    <property type="entry name" value="U3 SMALL NUCLEOLAR RNA-ASSOCIATED PROTEIN 18 HOMOLOG"/>
    <property type="match status" value="1"/>
</dbReference>
<dbReference type="SUPFAM" id="SSF50978">
    <property type="entry name" value="WD40 repeat-like"/>
    <property type="match status" value="1"/>
</dbReference>
<dbReference type="GO" id="GO:0006364">
    <property type="term" value="P:rRNA processing"/>
    <property type="evidence" value="ECO:0007669"/>
    <property type="project" value="UniProtKB-KW"/>
</dbReference>
<keyword evidence="5" id="KW-0539">Nucleus</keyword>
<proteinExistence type="inferred from homology"/>
<dbReference type="GO" id="GO:0034388">
    <property type="term" value="C:Pwp2p-containing subcomplex of 90S preribosome"/>
    <property type="evidence" value="ECO:0007669"/>
    <property type="project" value="TreeGrafter"/>
</dbReference>
<dbReference type="Gene3D" id="2.130.10.10">
    <property type="entry name" value="YVTN repeat-like/Quinoprotein amine dehydrogenase"/>
    <property type="match status" value="1"/>
</dbReference>
<dbReference type="AlphaFoldDB" id="A0A6B2L3L7"/>
<dbReference type="PROSITE" id="PS50294">
    <property type="entry name" value="WD_REPEATS_REGION"/>
    <property type="match status" value="1"/>
</dbReference>
<dbReference type="InterPro" id="IPR001680">
    <property type="entry name" value="WD40_rpt"/>
</dbReference>
<reference evidence="8" key="1">
    <citation type="journal article" date="2020" name="J. Eukaryot. Microbiol.">
        <title>De novo Sequencing, Assembly and Annotation of the Transcriptome for the Free-Living Testate Amoeba Arcella intermedia.</title>
        <authorList>
            <person name="Ribeiro G.M."/>
            <person name="Porfirio-Sousa A.L."/>
            <person name="Maurer-Alcala X.X."/>
            <person name="Katz L.A."/>
            <person name="Lahr D.J.G."/>
        </authorList>
    </citation>
    <scope>NUCLEOTIDE SEQUENCE</scope>
</reference>
<comment type="similarity">
    <text evidence="6">Belongs to the WD repeat UTP18 family.</text>
</comment>
<dbReference type="InterPro" id="IPR045161">
    <property type="entry name" value="Utp18"/>
</dbReference>
<evidence type="ECO:0000256" key="7">
    <source>
        <dbReference type="PROSITE-ProRule" id="PRU00221"/>
    </source>
</evidence>
<protein>
    <submittedName>
        <fullName evidence="8">Uncharacterized protein</fullName>
    </submittedName>
</protein>
<comment type="subcellular location">
    <subcellularLocation>
        <location evidence="1">Nucleus</location>
        <location evidence="1">Nucleolus</location>
    </subcellularLocation>
</comment>
<dbReference type="InterPro" id="IPR036322">
    <property type="entry name" value="WD40_repeat_dom_sf"/>
</dbReference>